<protein>
    <submittedName>
        <fullName evidence="1">Uncharacterized protein</fullName>
    </submittedName>
</protein>
<organism evidence="1 2">
    <name type="scientific">Rhododendron molle</name>
    <name type="common">Chinese azalea</name>
    <name type="synonym">Azalea mollis</name>
    <dbReference type="NCBI Taxonomy" id="49168"/>
    <lineage>
        <taxon>Eukaryota</taxon>
        <taxon>Viridiplantae</taxon>
        <taxon>Streptophyta</taxon>
        <taxon>Embryophyta</taxon>
        <taxon>Tracheophyta</taxon>
        <taxon>Spermatophyta</taxon>
        <taxon>Magnoliopsida</taxon>
        <taxon>eudicotyledons</taxon>
        <taxon>Gunneridae</taxon>
        <taxon>Pentapetalae</taxon>
        <taxon>asterids</taxon>
        <taxon>Ericales</taxon>
        <taxon>Ericaceae</taxon>
        <taxon>Ericoideae</taxon>
        <taxon>Rhodoreae</taxon>
        <taxon>Rhododendron</taxon>
    </lineage>
</organism>
<gene>
    <name evidence="1" type="ORF">RHMOL_Rhmol11G0124600</name>
</gene>
<reference evidence="1" key="1">
    <citation type="submission" date="2022-02" db="EMBL/GenBank/DDBJ databases">
        <title>Plant Genome Project.</title>
        <authorList>
            <person name="Zhang R.-G."/>
        </authorList>
    </citation>
    <scope>NUCLEOTIDE SEQUENCE</scope>
    <source>
        <strain evidence="1">AT1</strain>
    </source>
</reference>
<dbReference type="EMBL" id="CM046398">
    <property type="protein sequence ID" value="KAI8531284.1"/>
    <property type="molecule type" value="Genomic_DNA"/>
</dbReference>
<proteinExistence type="predicted"/>
<evidence type="ECO:0000313" key="2">
    <source>
        <dbReference type="Proteomes" id="UP001062846"/>
    </source>
</evidence>
<dbReference type="Proteomes" id="UP001062846">
    <property type="component" value="Chromosome 11"/>
</dbReference>
<accession>A0ACC0LRN4</accession>
<keyword evidence="2" id="KW-1185">Reference proteome</keyword>
<comment type="caution">
    <text evidence="1">The sequence shown here is derived from an EMBL/GenBank/DDBJ whole genome shotgun (WGS) entry which is preliminary data.</text>
</comment>
<evidence type="ECO:0000313" key="1">
    <source>
        <dbReference type="EMBL" id="KAI8531284.1"/>
    </source>
</evidence>
<name>A0ACC0LRN4_RHOML</name>
<sequence>MGSWSTHKGAHSYAFLVSFPIPLAGGERAGQSPEPSRKKTRNRKHVELSRKNFVDHLYAALFDKVVVCIAEERTENVLLVVVVADGCGGGRSVAAVGVGGVG</sequence>